<dbReference type="Gene3D" id="3.40.50.300">
    <property type="entry name" value="P-loop containing nucleotide triphosphate hydrolases"/>
    <property type="match status" value="1"/>
</dbReference>
<accession>A0A913YQX0</accession>
<proteinExistence type="predicted"/>
<dbReference type="EnsemblMetazoa" id="XM_028661647.1">
    <property type="protein sequence ID" value="XP_028517448.1"/>
    <property type="gene ID" value="LOC114575912"/>
</dbReference>
<dbReference type="OrthoDB" id="5986179at2759"/>
<keyword evidence="3" id="KW-1185">Reference proteome</keyword>
<dbReference type="GeneID" id="114575912"/>
<sequence>MVVSTQMARQQIWYKSQFFNRSCQLLHSAWKYTTKQDASFEQSPGHPELTNSKANTSMRKKSSKQNKKKRLSIFDVSQLVVRKGIKTRLELLALANQQKKAGKDDLALFIANRGAKVAAEAISVGWDMEEAEAKLQRQNLTCLQMLEQSLEAECASGCGSEWLSMAEAVLSNNGITCTSFATAVKELLVKGRGKYRNLMITGPANCGKTFLLNPLNIIYNTFTNPATSTFA</sequence>
<dbReference type="Proteomes" id="UP000887567">
    <property type="component" value="Unplaced"/>
</dbReference>
<reference evidence="2" key="1">
    <citation type="submission" date="2022-11" db="UniProtKB">
        <authorList>
            <consortium name="EnsemblMetazoa"/>
        </authorList>
    </citation>
    <scope>IDENTIFICATION</scope>
</reference>
<dbReference type="RefSeq" id="XP_028517448.1">
    <property type="nucleotide sequence ID" value="XM_028661647.1"/>
</dbReference>
<protein>
    <submittedName>
        <fullName evidence="2">Uncharacterized protein</fullName>
    </submittedName>
</protein>
<evidence type="ECO:0000313" key="3">
    <source>
        <dbReference type="Proteomes" id="UP000887567"/>
    </source>
</evidence>
<name>A0A913YQX0_EXADI</name>
<dbReference type="InterPro" id="IPR027417">
    <property type="entry name" value="P-loop_NTPase"/>
</dbReference>
<evidence type="ECO:0000256" key="1">
    <source>
        <dbReference type="SAM" id="MobiDB-lite"/>
    </source>
</evidence>
<organism evidence="2 3">
    <name type="scientific">Exaiptasia diaphana</name>
    <name type="common">Tropical sea anemone</name>
    <name type="synonym">Aiptasia pulchella</name>
    <dbReference type="NCBI Taxonomy" id="2652724"/>
    <lineage>
        <taxon>Eukaryota</taxon>
        <taxon>Metazoa</taxon>
        <taxon>Cnidaria</taxon>
        <taxon>Anthozoa</taxon>
        <taxon>Hexacorallia</taxon>
        <taxon>Actiniaria</taxon>
        <taxon>Aiptasiidae</taxon>
        <taxon>Exaiptasia</taxon>
    </lineage>
</organism>
<dbReference type="SUPFAM" id="SSF52540">
    <property type="entry name" value="P-loop containing nucleoside triphosphate hydrolases"/>
    <property type="match status" value="1"/>
</dbReference>
<feature type="region of interest" description="Disordered" evidence="1">
    <location>
        <begin position="38"/>
        <end position="66"/>
    </location>
</feature>
<dbReference type="AlphaFoldDB" id="A0A913YQX0"/>
<evidence type="ECO:0000313" key="2">
    <source>
        <dbReference type="EnsemblMetazoa" id="XP_028517448.1"/>
    </source>
</evidence>
<dbReference type="KEGG" id="epa:114575912"/>